<name>A0A382MII9_9ZZZZ</name>
<dbReference type="InterPro" id="IPR011234">
    <property type="entry name" value="Fumarylacetoacetase-like_C"/>
</dbReference>
<dbReference type="AlphaFoldDB" id="A0A382MII9"/>
<evidence type="ECO:0000259" key="3">
    <source>
        <dbReference type="Pfam" id="PF01557"/>
    </source>
</evidence>
<accession>A0A382MII9</accession>
<dbReference type="EMBL" id="UINC01093976">
    <property type="protein sequence ID" value="SVC48823.1"/>
    <property type="molecule type" value="Genomic_DNA"/>
</dbReference>
<proteinExistence type="inferred from homology"/>
<comment type="similarity">
    <text evidence="1">Belongs to the FAH family.</text>
</comment>
<sequence length="254" mass="27904">MRFARYYAHGEVAYGVVEDGMVKQITTTPFEDYQVTDHTHPLDHVQLLAPVVPGKVVAIALNYSTHLGERPAPKRVEGFYKPHNCIIANGENIVLPADSGRVDEEGELVVIIGKTAKNVSKDESLDYVMGYTIGNDVSARDWQNGPEKDMQWWRAKGADTFGPLGPFISTDIDPFNFTIQVLVNGEKTENGAHSRDLIFDIPTVIAEISRYVTLDPGDIIYSGTPGRTSQLQPGDVVEVEIPGIGVLRNPVVSE</sequence>
<dbReference type="InterPro" id="IPR051121">
    <property type="entry name" value="FAH"/>
</dbReference>
<reference evidence="5" key="1">
    <citation type="submission" date="2018-05" db="EMBL/GenBank/DDBJ databases">
        <authorList>
            <person name="Lanie J.A."/>
            <person name="Ng W.-L."/>
            <person name="Kazmierczak K.M."/>
            <person name="Andrzejewski T.M."/>
            <person name="Davidsen T.M."/>
            <person name="Wayne K.J."/>
            <person name="Tettelin H."/>
            <person name="Glass J.I."/>
            <person name="Rusch D."/>
            <person name="Podicherti R."/>
            <person name="Tsui H.-C.T."/>
            <person name="Winkler M.E."/>
        </authorList>
    </citation>
    <scope>NUCLEOTIDE SEQUENCE</scope>
</reference>
<gene>
    <name evidence="5" type="ORF">METZ01_LOCUS301677</name>
</gene>
<keyword evidence="2" id="KW-0479">Metal-binding</keyword>
<feature type="domain" description="Rv2993c-like N-terminal" evidence="4">
    <location>
        <begin position="1"/>
        <end position="50"/>
    </location>
</feature>
<evidence type="ECO:0008006" key="6">
    <source>
        <dbReference type="Google" id="ProtNLM"/>
    </source>
</evidence>
<dbReference type="PANTHER" id="PTHR42796">
    <property type="entry name" value="FUMARYLACETOACETATE HYDROLASE DOMAIN-CONTAINING PROTEIN 2A-RELATED"/>
    <property type="match status" value="1"/>
</dbReference>
<evidence type="ECO:0000256" key="2">
    <source>
        <dbReference type="ARBA" id="ARBA00022723"/>
    </source>
</evidence>
<evidence type="ECO:0000259" key="4">
    <source>
        <dbReference type="Pfam" id="PF10370"/>
    </source>
</evidence>
<evidence type="ECO:0000256" key="1">
    <source>
        <dbReference type="ARBA" id="ARBA00010211"/>
    </source>
</evidence>
<dbReference type="GO" id="GO:0046872">
    <property type="term" value="F:metal ion binding"/>
    <property type="evidence" value="ECO:0007669"/>
    <property type="project" value="UniProtKB-KW"/>
</dbReference>
<organism evidence="5">
    <name type="scientific">marine metagenome</name>
    <dbReference type="NCBI Taxonomy" id="408172"/>
    <lineage>
        <taxon>unclassified sequences</taxon>
        <taxon>metagenomes</taxon>
        <taxon>ecological metagenomes</taxon>
    </lineage>
</organism>
<dbReference type="Gene3D" id="2.30.30.370">
    <property type="entry name" value="FAH"/>
    <property type="match status" value="1"/>
</dbReference>
<dbReference type="InterPro" id="IPR036663">
    <property type="entry name" value="Fumarylacetoacetase_C_sf"/>
</dbReference>
<feature type="domain" description="Fumarylacetoacetase-like C-terminal" evidence="3">
    <location>
        <begin position="55"/>
        <end position="252"/>
    </location>
</feature>
<dbReference type="Pfam" id="PF10370">
    <property type="entry name" value="Rv2993c-like_N"/>
    <property type="match status" value="1"/>
</dbReference>
<dbReference type="GO" id="GO:0003824">
    <property type="term" value="F:catalytic activity"/>
    <property type="evidence" value="ECO:0007669"/>
    <property type="project" value="InterPro"/>
</dbReference>
<dbReference type="Pfam" id="PF01557">
    <property type="entry name" value="FAA_hydrolase"/>
    <property type="match status" value="1"/>
</dbReference>
<dbReference type="SUPFAM" id="SSF56529">
    <property type="entry name" value="FAH"/>
    <property type="match status" value="1"/>
</dbReference>
<evidence type="ECO:0000313" key="5">
    <source>
        <dbReference type="EMBL" id="SVC48823.1"/>
    </source>
</evidence>
<dbReference type="InterPro" id="IPR018833">
    <property type="entry name" value="Rv2993c-like_N"/>
</dbReference>
<protein>
    <recommendedName>
        <fullName evidence="6">Fumarylacetoacetase-like C-terminal domain-containing protein</fullName>
    </recommendedName>
</protein>
<dbReference type="PANTHER" id="PTHR42796:SF4">
    <property type="entry name" value="FUMARYLACETOACETATE HYDROLASE DOMAIN-CONTAINING PROTEIN 2A"/>
    <property type="match status" value="1"/>
</dbReference>
<dbReference type="Gene3D" id="3.90.850.10">
    <property type="entry name" value="Fumarylacetoacetase-like, C-terminal domain"/>
    <property type="match status" value="1"/>
</dbReference>
<dbReference type="GO" id="GO:0044281">
    <property type="term" value="P:small molecule metabolic process"/>
    <property type="evidence" value="ECO:0007669"/>
    <property type="project" value="UniProtKB-ARBA"/>
</dbReference>